<dbReference type="InterPro" id="IPR007476">
    <property type="entry name" value="RdgC"/>
</dbReference>
<evidence type="ECO:0000313" key="7">
    <source>
        <dbReference type="EMBL" id="MFC4621539.1"/>
    </source>
</evidence>
<comment type="subcellular location">
    <subcellularLocation>
        <location evidence="1">Cytoplasm</location>
        <location evidence="1">Nucleoid</location>
    </subcellularLocation>
</comment>
<proteinExistence type="inferred from homology"/>
<accession>A0ABV9GTN0</accession>
<keyword evidence="8" id="KW-1185">Reference proteome</keyword>
<dbReference type="Pfam" id="PF04381">
    <property type="entry name" value="RdgC"/>
    <property type="match status" value="1"/>
</dbReference>
<evidence type="ECO:0000256" key="4">
    <source>
        <dbReference type="ARBA" id="ARBA00022490"/>
    </source>
</evidence>
<dbReference type="NCBIfam" id="NF001464">
    <property type="entry name" value="PRK00321.1-5"/>
    <property type="match status" value="1"/>
</dbReference>
<reference evidence="8" key="1">
    <citation type="journal article" date="2019" name="Int. J. Syst. Evol. Microbiol.">
        <title>The Global Catalogue of Microorganisms (GCM) 10K type strain sequencing project: providing services to taxonomists for standard genome sequencing and annotation.</title>
        <authorList>
            <consortium name="The Broad Institute Genomics Platform"/>
            <consortium name="The Broad Institute Genome Sequencing Center for Infectious Disease"/>
            <person name="Wu L."/>
            <person name="Ma J."/>
        </authorList>
    </citation>
    <scope>NUCLEOTIDE SEQUENCE [LARGE SCALE GENOMIC DNA]</scope>
    <source>
        <strain evidence="8">JCM 11650</strain>
    </source>
</reference>
<evidence type="ECO:0000313" key="8">
    <source>
        <dbReference type="Proteomes" id="UP001595967"/>
    </source>
</evidence>
<keyword evidence="4" id="KW-0963">Cytoplasm</keyword>
<evidence type="ECO:0000256" key="6">
    <source>
        <dbReference type="SAM" id="MobiDB-lite"/>
    </source>
</evidence>
<feature type="region of interest" description="Disordered" evidence="6">
    <location>
        <begin position="290"/>
        <end position="334"/>
    </location>
</feature>
<gene>
    <name evidence="7" type="ORF">ACFO3A_04865</name>
</gene>
<protein>
    <recommendedName>
        <fullName evidence="3">Recombination-associated protein RdgC</fullName>
    </recommendedName>
</protein>
<dbReference type="PANTHER" id="PTHR38103">
    <property type="entry name" value="RECOMBINATION-ASSOCIATED PROTEIN RDGC"/>
    <property type="match status" value="1"/>
</dbReference>
<evidence type="ECO:0000256" key="1">
    <source>
        <dbReference type="ARBA" id="ARBA00004453"/>
    </source>
</evidence>
<dbReference type="NCBIfam" id="NF001463">
    <property type="entry name" value="PRK00321.1-4"/>
    <property type="match status" value="1"/>
</dbReference>
<evidence type="ECO:0000256" key="2">
    <source>
        <dbReference type="ARBA" id="ARBA00008657"/>
    </source>
</evidence>
<evidence type="ECO:0000256" key="3">
    <source>
        <dbReference type="ARBA" id="ARBA00022296"/>
    </source>
</evidence>
<sequence length="334" mass="36010">MFKNMVMYRIAPQWQASLEQVEQALQKALFSPCSATQEVSAGWVPARGQAHGALVESVGGQWLLRYHSESKLLPASVVQQRVQEKCAAIERESGRKPGKKEQRDLKEEARLDLLPQAFTKQSGLWVWIDPQAHLLVIDASAQTKADAVVSSLVEQLSGFAVALLDTQISPQAAMAQWLLTQEAPPELAIDQACELKAGDGSKAVVRYTRHPLDIDEVRVHIEQGKLPSQLALTWQGRVSFTLTEALQLKKIVFQEAAQDEATESGFDADVAIATGELSLLVPDLLAALGGEGRTPQPQAAPEMSAPQRRAGGGKGTVTGPAQAPADTDPEAAPF</sequence>
<evidence type="ECO:0000256" key="5">
    <source>
        <dbReference type="ARBA" id="ARBA00023172"/>
    </source>
</evidence>
<name>A0ABV9GTN0_9BURK</name>
<dbReference type="EMBL" id="JBHSEW010000003">
    <property type="protein sequence ID" value="MFC4621539.1"/>
    <property type="molecule type" value="Genomic_DNA"/>
</dbReference>
<dbReference type="PANTHER" id="PTHR38103:SF1">
    <property type="entry name" value="RECOMBINATION-ASSOCIATED PROTEIN RDGC"/>
    <property type="match status" value="1"/>
</dbReference>
<comment type="similarity">
    <text evidence="2">Belongs to the RdgC family.</text>
</comment>
<dbReference type="Proteomes" id="UP001595967">
    <property type="component" value="Unassembled WGS sequence"/>
</dbReference>
<dbReference type="RefSeq" id="WP_377724480.1">
    <property type="nucleotide sequence ID" value="NZ_JBHSEW010000003.1"/>
</dbReference>
<keyword evidence="5" id="KW-0233">DNA recombination</keyword>
<comment type="caution">
    <text evidence="7">The sequence shown here is derived from an EMBL/GenBank/DDBJ whole genome shotgun (WGS) entry which is preliminary data.</text>
</comment>
<organism evidence="7 8">
    <name type="scientific">Comamonas nitrativorans</name>
    <dbReference type="NCBI Taxonomy" id="108437"/>
    <lineage>
        <taxon>Bacteria</taxon>
        <taxon>Pseudomonadati</taxon>
        <taxon>Pseudomonadota</taxon>
        <taxon>Betaproteobacteria</taxon>
        <taxon>Burkholderiales</taxon>
        <taxon>Comamonadaceae</taxon>
        <taxon>Comamonas</taxon>
    </lineage>
</organism>